<dbReference type="Pfam" id="PF13508">
    <property type="entry name" value="Acetyltransf_7"/>
    <property type="match status" value="1"/>
</dbReference>
<dbReference type="EMBL" id="CP147247">
    <property type="protein sequence ID" value="WYJ89994.1"/>
    <property type="molecule type" value="Genomic_DNA"/>
</dbReference>
<evidence type="ECO:0000259" key="1">
    <source>
        <dbReference type="PROSITE" id="PS51186"/>
    </source>
</evidence>
<dbReference type="InterPro" id="IPR053144">
    <property type="entry name" value="Acetyltransferase_Butenolide"/>
</dbReference>
<dbReference type="PANTHER" id="PTHR43233:SF1">
    <property type="entry name" value="FAMILY N-ACETYLTRANSFERASE, PUTATIVE (AFU_ORTHOLOGUE AFUA_6G03350)-RELATED"/>
    <property type="match status" value="1"/>
</dbReference>
<organism evidence="2">
    <name type="scientific">Candidatus Enterococcus clewellii</name>
    <dbReference type="NCBI Taxonomy" id="1834193"/>
    <lineage>
        <taxon>Bacteria</taxon>
        <taxon>Bacillati</taxon>
        <taxon>Bacillota</taxon>
        <taxon>Bacilli</taxon>
        <taxon>Lactobacillales</taxon>
        <taxon>Enterococcaceae</taxon>
        <taxon>Enterococcus</taxon>
    </lineage>
</organism>
<dbReference type="InterPro" id="IPR016181">
    <property type="entry name" value="Acyl_CoA_acyltransferase"/>
</dbReference>
<proteinExistence type="predicted"/>
<keyword evidence="4" id="KW-1185">Reference proteome</keyword>
<evidence type="ECO:0000313" key="2">
    <source>
        <dbReference type="EMBL" id="OTP13615.1"/>
    </source>
</evidence>
<dbReference type="OrthoDB" id="9775804at2"/>
<dbReference type="EMBL" id="NGMM01000005">
    <property type="protein sequence ID" value="OTP13615.1"/>
    <property type="molecule type" value="Genomic_DNA"/>
</dbReference>
<reference evidence="2" key="1">
    <citation type="submission" date="2017-05" db="EMBL/GenBank/DDBJ databases">
        <title>The Genome Sequence of Enterococcus sp. 9E7_DIV0242.</title>
        <authorList>
            <consortium name="The Broad Institute Genomics Platform"/>
            <consortium name="The Broad Institute Genomic Center for Infectious Diseases"/>
            <person name="Earl A."/>
            <person name="Manson A."/>
            <person name="Schwartman J."/>
            <person name="Gilmore M."/>
            <person name="Abouelleil A."/>
            <person name="Cao P."/>
            <person name="Chapman S."/>
            <person name="Cusick C."/>
            <person name="Shea T."/>
            <person name="Young S."/>
            <person name="Neafsey D."/>
            <person name="Nusbaum C."/>
            <person name="Birren B."/>
        </authorList>
    </citation>
    <scope>NUCLEOTIDE SEQUENCE [LARGE SCALE GENOMIC DNA]</scope>
    <source>
        <strain evidence="2">9E7_DIV0242</strain>
    </source>
</reference>
<dbReference type="Proteomes" id="UP000195141">
    <property type="component" value="Chromosome"/>
</dbReference>
<dbReference type="Gene3D" id="3.40.630.30">
    <property type="match status" value="1"/>
</dbReference>
<evidence type="ECO:0000313" key="4">
    <source>
        <dbReference type="Proteomes" id="UP000195141"/>
    </source>
</evidence>
<accession>A0A242K3P0</accession>
<dbReference type="SUPFAM" id="SSF55729">
    <property type="entry name" value="Acyl-CoA N-acyltransferases (Nat)"/>
    <property type="match status" value="1"/>
</dbReference>
<evidence type="ECO:0000313" key="3">
    <source>
        <dbReference type="EMBL" id="WYJ89994.1"/>
    </source>
</evidence>
<dbReference type="GO" id="GO:0016747">
    <property type="term" value="F:acyltransferase activity, transferring groups other than amino-acyl groups"/>
    <property type="evidence" value="ECO:0007669"/>
    <property type="project" value="InterPro"/>
</dbReference>
<dbReference type="AlphaFoldDB" id="A0A242K3P0"/>
<reference evidence="3" key="3">
    <citation type="submission" date="2024-03" db="EMBL/GenBank/DDBJ databases">
        <title>The Genome Sequence of Enterococcus sp. DIV0242b.</title>
        <authorList>
            <consortium name="The Broad Institute Genomics Platform"/>
            <consortium name="The Broad Institute Microbial Omics Core"/>
            <consortium name="The Broad Institute Genomic Center for Infectious Diseases"/>
            <person name="Earl A."/>
            <person name="Manson A."/>
            <person name="Gilmore M."/>
            <person name="Schwartman J."/>
            <person name="Shea T."/>
            <person name="Abouelleil A."/>
            <person name="Cao P."/>
            <person name="Chapman S."/>
            <person name="Cusick C."/>
            <person name="Young S."/>
            <person name="Neafsey D."/>
            <person name="Nusbaum C."/>
            <person name="Birren B."/>
        </authorList>
    </citation>
    <scope>NUCLEOTIDE SEQUENCE</scope>
    <source>
        <strain evidence="3">9E7_DIV0242</strain>
    </source>
</reference>
<dbReference type="InterPro" id="IPR000182">
    <property type="entry name" value="GNAT_dom"/>
</dbReference>
<dbReference type="PROSITE" id="PS51186">
    <property type="entry name" value="GNAT"/>
    <property type="match status" value="1"/>
</dbReference>
<dbReference type="CDD" id="cd04301">
    <property type="entry name" value="NAT_SF"/>
    <property type="match status" value="1"/>
</dbReference>
<dbReference type="PANTHER" id="PTHR43233">
    <property type="entry name" value="FAMILY N-ACETYLTRANSFERASE, PUTATIVE (AFU_ORTHOLOGUE AFUA_6G03350)-RELATED"/>
    <property type="match status" value="1"/>
</dbReference>
<protein>
    <recommendedName>
        <fullName evidence="1">N-acetyltransferase domain-containing protein</fullName>
    </recommendedName>
</protein>
<feature type="domain" description="N-acetyltransferase" evidence="1">
    <location>
        <begin position="31"/>
        <end position="165"/>
    </location>
</feature>
<reference evidence="3" key="2">
    <citation type="submission" date="2017-05" db="EMBL/GenBank/DDBJ databases">
        <authorList>
            <consortium name="The Broad Institute Genomics Platform"/>
            <consortium name="The Broad Institute Genomic Center for Infectious Diseases"/>
            <person name="Earl A."/>
            <person name="Manson A."/>
            <person name="Schwartman J."/>
            <person name="Gilmore M."/>
            <person name="Abouelleil A."/>
            <person name="Cao P."/>
            <person name="Chapman S."/>
            <person name="Cusick C."/>
            <person name="Shea T."/>
            <person name="Young S."/>
            <person name="Neafsey D."/>
            <person name="Nusbaum C."/>
            <person name="Birren B."/>
        </authorList>
    </citation>
    <scope>NUCLEOTIDE SEQUENCE</scope>
    <source>
        <strain evidence="3">9E7_DIV0242</strain>
    </source>
</reference>
<gene>
    <name evidence="3" type="ORF">A5888_001722</name>
    <name evidence="2" type="ORF">A5888_003093</name>
</gene>
<sequence>MKNGHRQHAENDCYFPSAAFLGKGERQLSEKIILSHDLPTPEEFQQLRIKAGLSPRNPEAIAKALQNSCFCVTLRTQEKVLVGMGRIIGDGGTAFQITDIAVDPNYQGQGLGKKIMRELHLYIEQEIPTAAYISLIADGPAKELYRQFGFTETMPESTGMYYKRS</sequence>
<name>A0A242K3P0_9ENTE</name>